<keyword evidence="10" id="KW-0804">Transcription</keyword>
<evidence type="ECO:0000256" key="12">
    <source>
        <dbReference type="ARBA" id="ARBA00023242"/>
    </source>
</evidence>
<gene>
    <name evidence="17" type="primary">PQBP1</name>
</gene>
<dbReference type="GO" id="GO:0006397">
    <property type="term" value="P:mRNA processing"/>
    <property type="evidence" value="ECO:0007669"/>
    <property type="project" value="UniProtKB-KW"/>
</dbReference>
<evidence type="ECO:0000256" key="11">
    <source>
        <dbReference type="ARBA" id="ARBA00023187"/>
    </source>
</evidence>
<feature type="region of interest" description="Disordered" evidence="15">
    <location>
        <begin position="87"/>
        <end position="242"/>
    </location>
</feature>
<dbReference type="GO" id="GO:0016607">
    <property type="term" value="C:nuclear speck"/>
    <property type="evidence" value="ECO:0007669"/>
    <property type="project" value="UniProtKB-SubCell"/>
</dbReference>
<reference evidence="17" key="2">
    <citation type="submission" date="2025-09" db="UniProtKB">
        <authorList>
            <consortium name="Ensembl"/>
        </authorList>
    </citation>
    <scope>IDENTIFICATION</scope>
</reference>
<evidence type="ECO:0000256" key="6">
    <source>
        <dbReference type="ARBA" id="ARBA00022664"/>
    </source>
</evidence>
<dbReference type="SUPFAM" id="SSF51045">
    <property type="entry name" value="WW domain"/>
    <property type="match status" value="1"/>
</dbReference>
<dbReference type="Gene3D" id="2.20.70.10">
    <property type="match status" value="1"/>
</dbReference>
<keyword evidence="9" id="KW-0805">Transcription regulation</keyword>
<dbReference type="AlphaFoldDB" id="A0A8C8ZVU6"/>
<evidence type="ECO:0000256" key="7">
    <source>
        <dbReference type="ARBA" id="ARBA00022737"/>
    </source>
</evidence>
<evidence type="ECO:0000256" key="3">
    <source>
        <dbReference type="ARBA" id="ARBA00021117"/>
    </source>
</evidence>
<protein>
    <recommendedName>
        <fullName evidence="3">Polyglutamine-binding protein 1</fullName>
    </recommendedName>
    <alternativeName>
        <fullName evidence="13">Polyglutamine tract-binding protein 1</fullName>
    </alternativeName>
</protein>
<evidence type="ECO:0000256" key="5">
    <source>
        <dbReference type="ARBA" id="ARBA00022588"/>
    </source>
</evidence>
<evidence type="ECO:0000256" key="9">
    <source>
        <dbReference type="ARBA" id="ARBA00023015"/>
    </source>
</evidence>
<keyword evidence="5" id="KW-0399">Innate immunity</keyword>
<feature type="domain" description="WW" evidence="16">
    <location>
        <begin position="46"/>
        <end position="80"/>
    </location>
</feature>
<feature type="compositionally biased region" description="Basic and acidic residues" evidence="15">
    <location>
        <begin position="107"/>
        <end position="153"/>
    </location>
</feature>
<keyword evidence="18" id="KW-1185">Reference proteome</keyword>
<dbReference type="GO" id="GO:0045087">
    <property type="term" value="P:innate immune response"/>
    <property type="evidence" value="ECO:0007669"/>
    <property type="project" value="UniProtKB-KW"/>
</dbReference>
<evidence type="ECO:0000256" key="13">
    <source>
        <dbReference type="ARBA" id="ARBA00042167"/>
    </source>
</evidence>
<evidence type="ECO:0000256" key="8">
    <source>
        <dbReference type="ARBA" id="ARBA00022859"/>
    </source>
</evidence>
<keyword evidence="7" id="KW-0677">Repeat</keyword>
<evidence type="ECO:0000256" key="4">
    <source>
        <dbReference type="ARBA" id="ARBA00022553"/>
    </source>
</evidence>
<evidence type="ECO:0000313" key="18">
    <source>
        <dbReference type="Proteomes" id="UP000694414"/>
    </source>
</evidence>
<keyword evidence="4" id="KW-0597">Phosphoprotein</keyword>
<evidence type="ECO:0000259" key="16">
    <source>
        <dbReference type="PROSITE" id="PS50020"/>
    </source>
</evidence>
<dbReference type="Ensembl" id="ENSPSMT00000028007.1">
    <property type="protein sequence ID" value="ENSPSMP00000024139.1"/>
    <property type="gene ID" value="ENSPSMG00000017002.1"/>
</dbReference>
<dbReference type="Gene3D" id="3.40.30.10">
    <property type="entry name" value="Glutaredoxin"/>
    <property type="match status" value="1"/>
</dbReference>
<dbReference type="InterPro" id="IPR001202">
    <property type="entry name" value="WW_dom"/>
</dbReference>
<comment type="subunit">
    <text evidence="14">Interacts with POU3F2/Brn-2, ATXN1, TXNL4A, HTT and AR. Interaction with ATXN1 correlates positively with the length of the polyglutamine tract. Interacts with RNA polymerase II large subunit in a phosphorylation-dependent manner. Forms a ternary complex with ATXN1 mutant and phosphorylated RNA polymerase II. Interacts (via C-terminus) with TXNL4A and CD2BP2. Interacts (via WW domain) with ATN1 and SF3B1, and may interact with additional splice factors. Interacts (via WW domain) with WBP11; Leading to reduce interaction between PQBP1 and TXNL4A. Interacts with CAPRIN1. Interacts with DDX1. Interacts with SFPQ. Interacts with KHSRP.</text>
</comment>
<evidence type="ECO:0000256" key="15">
    <source>
        <dbReference type="SAM" id="MobiDB-lite"/>
    </source>
</evidence>
<organism evidence="17 18">
    <name type="scientific">Prolemur simus</name>
    <name type="common">Greater bamboo lemur</name>
    <name type="synonym">Hapalemur simus</name>
    <dbReference type="NCBI Taxonomy" id="1328070"/>
    <lineage>
        <taxon>Eukaryota</taxon>
        <taxon>Metazoa</taxon>
        <taxon>Chordata</taxon>
        <taxon>Craniata</taxon>
        <taxon>Vertebrata</taxon>
        <taxon>Euteleostomi</taxon>
        <taxon>Mammalia</taxon>
        <taxon>Eutheria</taxon>
        <taxon>Euarchontoglires</taxon>
        <taxon>Primates</taxon>
        <taxon>Strepsirrhini</taxon>
        <taxon>Lemuriformes</taxon>
        <taxon>Lemuridae</taxon>
        <taxon>Prolemur</taxon>
    </lineage>
</organism>
<keyword evidence="6" id="KW-0507">mRNA processing</keyword>
<dbReference type="InterPro" id="IPR036020">
    <property type="entry name" value="WW_dom_sf"/>
</dbReference>
<proteinExistence type="predicted"/>
<evidence type="ECO:0000256" key="14">
    <source>
        <dbReference type="ARBA" id="ARBA00046362"/>
    </source>
</evidence>
<dbReference type="PROSITE" id="PS50020">
    <property type="entry name" value="WW_DOMAIN_2"/>
    <property type="match status" value="1"/>
</dbReference>
<evidence type="ECO:0000256" key="1">
    <source>
        <dbReference type="ARBA" id="ARBA00004324"/>
    </source>
</evidence>
<reference evidence="17" key="1">
    <citation type="submission" date="2025-08" db="UniProtKB">
        <authorList>
            <consortium name="Ensembl"/>
        </authorList>
    </citation>
    <scope>IDENTIFICATION</scope>
</reference>
<keyword evidence="12" id="KW-0539">Nucleus</keyword>
<dbReference type="GeneTree" id="ENSGT00950000183102"/>
<evidence type="ECO:0000313" key="17">
    <source>
        <dbReference type="Ensembl" id="ENSPSMP00000024139.1"/>
    </source>
</evidence>
<dbReference type="FunFam" id="3.40.30.10:FF:000140">
    <property type="entry name" value="polyglutamine-binding protein 1 isoform X1"/>
    <property type="match status" value="1"/>
</dbReference>
<keyword evidence="8" id="KW-0391">Immunity</keyword>
<sequence>MPLPVALQTRLAKRGILKHLEPEPEEEIIAEDYDDDPVDYEATRLEGLPPSWYKVFDPSCGLPYYWNVDTDLVSWLSPHDPNFVVTKSAKKLRSSNAGEVVEDAEDKSDHRGHDKSDRDRERGYDKVDRERERDRERDRDRGYDKADREEGKERRHHRREELAPYPKSKKASRKDEELDPMDPSSYSDAPRGTWSTGLPKRNEAKTGADTTAAGPLFQQRPYPSPGAVLRANAEASRTKQQD</sequence>
<name>A0A8C8ZVU6_PROSS</name>
<dbReference type="Proteomes" id="UP000694414">
    <property type="component" value="Unplaced"/>
</dbReference>
<evidence type="ECO:0000256" key="2">
    <source>
        <dbReference type="ARBA" id="ARBA00004463"/>
    </source>
</evidence>
<dbReference type="GO" id="GO:0120025">
    <property type="term" value="C:plasma membrane bounded cell projection"/>
    <property type="evidence" value="ECO:0007669"/>
    <property type="project" value="UniProtKB-ARBA"/>
</dbReference>
<evidence type="ECO:0000256" key="10">
    <source>
        <dbReference type="ARBA" id="ARBA00023163"/>
    </source>
</evidence>
<dbReference type="GO" id="GO:0008380">
    <property type="term" value="P:RNA splicing"/>
    <property type="evidence" value="ECO:0007669"/>
    <property type="project" value="UniProtKB-KW"/>
</dbReference>
<accession>A0A8C8ZVU6</accession>
<comment type="subcellular location">
    <subcellularLocation>
        <location evidence="2">Cytoplasmic granule</location>
    </subcellularLocation>
    <subcellularLocation>
        <location evidence="1">Nucleus speckle</location>
    </subcellularLocation>
</comment>
<keyword evidence="11" id="KW-0508">mRNA splicing</keyword>
<dbReference type="SMART" id="SM00456">
    <property type="entry name" value="WW"/>
    <property type="match status" value="1"/>
</dbReference>